<organism evidence="2 3">
    <name type="scientific">Basidiobolus meristosporus CBS 931.73</name>
    <dbReference type="NCBI Taxonomy" id="1314790"/>
    <lineage>
        <taxon>Eukaryota</taxon>
        <taxon>Fungi</taxon>
        <taxon>Fungi incertae sedis</taxon>
        <taxon>Zoopagomycota</taxon>
        <taxon>Entomophthoromycotina</taxon>
        <taxon>Basidiobolomycetes</taxon>
        <taxon>Basidiobolales</taxon>
        <taxon>Basidiobolaceae</taxon>
        <taxon>Basidiobolus</taxon>
    </lineage>
</organism>
<comment type="caution">
    <text evidence="2">The sequence shown here is derived from an EMBL/GenBank/DDBJ whole genome shotgun (WGS) entry which is preliminary data.</text>
</comment>
<feature type="compositionally biased region" description="Polar residues" evidence="1">
    <location>
        <begin position="94"/>
        <end position="119"/>
    </location>
</feature>
<dbReference type="AlphaFoldDB" id="A0A1Y1YWK2"/>
<protein>
    <submittedName>
        <fullName evidence="2">Uncharacterized protein</fullName>
    </submittedName>
</protein>
<evidence type="ECO:0000313" key="2">
    <source>
        <dbReference type="EMBL" id="ORY02329.1"/>
    </source>
</evidence>
<gene>
    <name evidence="2" type="ORF">K493DRAFT_84085</name>
</gene>
<reference evidence="2 3" key="1">
    <citation type="submission" date="2016-07" db="EMBL/GenBank/DDBJ databases">
        <title>Pervasive Adenine N6-methylation of Active Genes in Fungi.</title>
        <authorList>
            <consortium name="DOE Joint Genome Institute"/>
            <person name="Mondo S.J."/>
            <person name="Dannebaum R.O."/>
            <person name="Kuo R.C."/>
            <person name="Labutti K."/>
            <person name="Haridas S."/>
            <person name="Kuo A."/>
            <person name="Salamov A."/>
            <person name="Ahrendt S.R."/>
            <person name="Lipzen A."/>
            <person name="Sullivan W."/>
            <person name="Andreopoulos W.B."/>
            <person name="Clum A."/>
            <person name="Lindquist E."/>
            <person name="Daum C."/>
            <person name="Ramamoorthy G.K."/>
            <person name="Gryganskyi A."/>
            <person name="Culley D."/>
            <person name="Magnuson J.K."/>
            <person name="James T.Y."/>
            <person name="O'Malley M.A."/>
            <person name="Stajich J.E."/>
            <person name="Spatafora J.W."/>
            <person name="Visel A."/>
            <person name="Grigoriev I.V."/>
        </authorList>
    </citation>
    <scope>NUCLEOTIDE SEQUENCE [LARGE SCALE GENOMIC DNA]</scope>
    <source>
        <strain evidence="2 3">CBS 931.73</strain>
    </source>
</reference>
<proteinExistence type="predicted"/>
<feature type="region of interest" description="Disordered" evidence="1">
    <location>
        <begin position="30"/>
        <end position="165"/>
    </location>
</feature>
<evidence type="ECO:0000256" key="1">
    <source>
        <dbReference type="SAM" id="MobiDB-lite"/>
    </source>
</evidence>
<sequence length="355" mass="38637">MPILLGSALPATASWAKLVTNKSKLATVKTPLLSLDQFPPPPATARPKAKVISLSKKSQPEQKSRASSVDGDTDNKKSKGPEISEKQPTLPESKPTSGVNTPALSNSPESITQEASNQTKVDENETTHQKVEPTKSPEVKVEEVNGQKEDSEPTQPSEQSVIDEERLHQEVMAELERERSAFYQQSRANVSLPPGLAFPFSPMPLSTNTYKGGFDPFGSDPNSESRGQDSLLSSMQSMHLQNSLGAQSGAGFNRPFNSFTIDDFSQKQNLESKPVQNARPKLYSRFGFALNEDDDFGPAQSMNSQPSGLFDPFGRNAIGHGPEQNSARAIASYSEPWLRWPIQGRVTSKSPVPQG</sequence>
<accession>A0A1Y1YWK2</accession>
<keyword evidence="3" id="KW-1185">Reference proteome</keyword>
<feature type="compositionally biased region" description="Basic and acidic residues" evidence="1">
    <location>
        <begin position="73"/>
        <end position="85"/>
    </location>
</feature>
<name>A0A1Y1YWK2_9FUNG</name>
<dbReference type="InParanoid" id="A0A1Y1YWK2"/>
<feature type="region of interest" description="Disordered" evidence="1">
    <location>
        <begin position="211"/>
        <end position="231"/>
    </location>
</feature>
<evidence type="ECO:0000313" key="3">
    <source>
        <dbReference type="Proteomes" id="UP000193498"/>
    </source>
</evidence>
<feature type="compositionally biased region" description="Basic and acidic residues" evidence="1">
    <location>
        <begin position="120"/>
        <end position="151"/>
    </location>
</feature>
<dbReference type="EMBL" id="MCFE01000058">
    <property type="protein sequence ID" value="ORY02329.1"/>
    <property type="molecule type" value="Genomic_DNA"/>
</dbReference>
<feature type="region of interest" description="Disordered" evidence="1">
    <location>
        <begin position="294"/>
        <end position="322"/>
    </location>
</feature>
<dbReference type="Proteomes" id="UP000193498">
    <property type="component" value="Unassembled WGS sequence"/>
</dbReference>